<keyword evidence="2" id="KW-1133">Transmembrane helix</keyword>
<feature type="region of interest" description="Disordered" evidence="1">
    <location>
        <begin position="125"/>
        <end position="144"/>
    </location>
</feature>
<dbReference type="Proteomes" id="UP000792457">
    <property type="component" value="Unassembled WGS sequence"/>
</dbReference>
<evidence type="ECO:0000313" key="3">
    <source>
        <dbReference type="EMBL" id="KAG8232179.1"/>
    </source>
</evidence>
<name>A0A8K0KBM6_LADFU</name>
<gene>
    <name evidence="3" type="ORF">J437_LFUL012176</name>
</gene>
<sequence>MVLPRESQSKDGSSPSSIRGYYFNGTGLLACDPFFSRAALRILASCLLYFPTTMVLMYCYGSAFHATSLLRLRKRRGGWGGAATGGVFEVSSAAAAAAVPGAAAAAIPSSTSNCNTGEITSASVEALTPDSEGSSSQVVSIEKK</sequence>
<feature type="compositionally biased region" description="Polar residues" evidence="1">
    <location>
        <begin position="131"/>
        <end position="144"/>
    </location>
</feature>
<proteinExistence type="predicted"/>
<dbReference type="PROSITE" id="PS51257">
    <property type="entry name" value="PROKAR_LIPOPROTEIN"/>
    <property type="match status" value="1"/>
</dbReference>
<accession>A0A8K0KBM6</accession>
<dbReference type="OrthoDB" id="9615015at2759"/>
<comment type="caution">
    <text evidence="3">The sequence shown here is derived from an EMBL/GenBank/DDBJ whole genome shotgun (WGS) entry which is preliminary data.</text>
</comment>
<keyword evidence="2" id="KW-0812">Transmembrane</keyword>
<dbReference type="EMBL" id="KZ308600">
    <property type="protein sequence ID" value="KAG8232179.1"/>
    <property type="molecule type" value="Genomic_DNA"/>
</dbReference>
<protein>
    <submittedName>
        <fullName evidence="3">Uncharacterized protein</fullName>
    </submittedName>
</protein>
<evidence type="ECO:0000256" key="2">
    <source>
        <dbReference type="SAM" id="Phobius"/>
    </source>
</evidence>
<evidence type="ECO:0000313" key="4">
    <source>
        <dbReference type="Proteomes" id="UP000792457"/>
    </source>
</evidence>
<dbReference type="AlphaFoldDB" id="A0A8K0KBM6"/>
<evidence type="ECO:0000256" key="1">
    <source>
        <dbReference type="SAM" id="MobiDB-lite"/>
    </source>
</evidence>
<feature type="transmembrane region" description="Helical" evidence="2">
    <location>
        <begin position="42"/>
        <end position="66"/>
    </location>
</feature>
<keyword evidence="4" id="KW-1185">Reference proteome</keyword>
<reference evidence="3" key="1">
    <citation type="submission" date="2013-04" db="EMBL/GenBank/DDBJ databases">
        <authorList>
            <person name="Qu J."/>
            <person name="Murali S.C."/>
            <person name="Bandaranaike D."/>
            <person name="Bellair M."/>
            <person name="Blankenburg K."/>
            <person name="Chao H."/>
            <person name="Dinh H."/>
            <person name="Doddapaneni H."/>
            <person name="Downs B."/>
            <person name="Dugan-Rocha S."/>
            <person name="Elkadiri S."/>
            <person name="Gnanaolivu R.D."/>
            <person name="Hernandez B."/>
            <person name="Javaid M."/>
            <person name="Jayaseelan J.C."/>
            <person name="Lee S."/>
            <person name="Li M."/>
            <person name="Ming W."/>
            <person name="Munidasa M."/>
            <person name="Muniz J."/>
            <person name="Nguyen L."/>
            <person name="Ongeri F."/>
            <person name="Osuji N."/>
            <person name="Pu L.-L."/>
            <person name="Puazo M."/>
            <person name="Qu C."/>
            <person name="Quiroz J."/>
            <person name="Raj R."/>
            <person name="Weissenberger G."/>
            <person name="Xin Y."/>
            <person name="Zou X."/>
            <person name="Han Y."/>
            <person name="Richards S."/>
            <person name="Worley K."/>
            <person name="Muzny D."/>
            <person name="Gibbs R."/>
        </authorList>
    </citation>
    <scope>NUCLEOTIDE SEQUENCE</scope>
    <source>
        <strain evidence="3">Sampled in the wild</strain>
    </source>
</reference>
<organism evidence="3 4">
    <name type="scientific">Ladona fulva</name>
    <name type="common">Scarce chaser dragonfly</name>
    <name type="synonym">Libellula fulva</name>
    <dbReference type="NCBI Taxonomy" id="123851"/>
    <lineage>
        <taxon>Eukaryota</taxon>
        <taxon>Metazoa</taxon>
        <taxon>Ecdysozoa</taxon>
        <taxon>Arthropoda</taxon>
        <taxon>Hexapoda</taxon>
        <taxon>Insecta</taxon>
        <taxon>Pterygota</taxon>
        <taxon>Palaeoptera</taxon>
        <taxon>Odonata</taxon>
        <taxon>Epiprocta</taxon>
        <taxon>Anisoptera</taxon>
        <taxon>Libelluloidea</taxon>
        <taxon>Libellulidae</taxon>
        <taxon>Ladona</taxon>
    </lineage>
</organism>
<reference evidence="3" key="2">
    <citation type="submission" date="2017-10" db="EMBL/GenBank/DDBJ databases">
        <title>Ladona fulva Genome sequencing and assembly.</title>
        <authorList>
            <person name="Murali S."/>
            <person name="Richards S."/>
            <person name="Bandaranaike D."/>
            <person name="Bellair M."/>
            <person name="Blankenburg K."/>
            <person name="Chao H."/>
            <person name="Dinh H."/>
            <person name="Doddapaneni H."/>
            <person name="Dugan-Rocha S."/>
            <person name="Elkadiri S."/>
            <person name="Gnanaolivu R."/>
            <person name="Hernandez B."/>
            <person name="Skinner E."/>
            <person name="Javaid M."/>
            <person name="Lee S."/>
            <person name="Li M."/>
            <person name="Ming W."/>
            <person name="Munidasa M."/>
            <person name="Muniz J."/>
            <person name="Nguyen L."/>
            <person name="Hughes D."/>
            <person name="Osuji N."/>
            <person name="Pu L.-L."/>
            <person name="Puazo M."/>
            <person name="Qu C."/>
            <person name="Quiroz J."/>
            <person name="Raj R."/>
            <person name="Weissenberger G."/>
            <person name="Xin Y."/>
            <person name="Zou X."/>
            <person name="Han Y."/>
            <person name="Worley K."/>
            <person name="Muzny D."/>
            <person name="Gibbs R."/>
        </authorList>
    </citation>
    <scope>NUCLEOTIDE SEQUENCE</scope>
    <source>
        <strain evidence="3">Sampled in the wild</strain>
    </source>
</reference>
<keyword evidence="2" id="KW-0472">Membrane</keyword>